<gene>
    <name evidence="3" type="ORF">SAMN05421803_1154</name>
</gene>
<dbReference type="Proteomes" id="UP000184452">
    <property type="component" value="Unassembled WGS sequence"/>
</dbReference>
<dbReference type="GO" id="GO:0005829">
    <property type="term" value="C:cytosol"/>
    <property type="evidence" value="ECO:0007669"/>
    <property type="project" value="TreeGrafter"/>
</dbReference>
<protein>
    <submittedName>
        <fullName evidence="3">NAD(P)-dependent dehydrogenase, short-chain alcohol dehydrogenase family</fullName>
    </submittedName>
</protein>
<reference evidence="3 4" key="1">
    <citation type="submission" date="2016-11" db="EMBL/GenBank/DDBJ databases">
        <authorList>
            <person name="Jaros S."/>
            <person name="Januszkiewicz K."/>
            <person name="Wedrychowicz H."/>
        </authorList>
    </citation>
    <scope>NUCLEOTIDE SEQUENCE [LARGE SCALE GENOMIC DNA]</scope>
    <source>
        <strain evidence="3 4">CGMCC 4.5723</strain>
    </source>
</reference>
<keyword evidence="2" id="KW-0560">Oxidoreductase</keyword>
<dbReference type="GO" id="GO:0016491">
    <property type="term" value="F:oxidoreductase activity"/>
    <property type="evidence" value="ECO:0007669"/>
    <property type="project" value="UniProtKB-KW"/>
</dbReference>
<evidence type="ECO:0000313" key="4">
    <source>
        <dbReference type="Proteomes" id="UP000184452"/>
    </source>
</evidence>
<organism evidence="3 4">
    <name type="scientific">Nocardiopsis flavescens</name>
    <dbReference type="NCBI Taxonomy" id="758803"/>
    <lineage>
        <taxon>Bacteria</taxon>
        <taxon>Bacillati</taxon>
        <taxon>Actinomycetota</taxon>
        <taxon>Actinomycetes</taxon>
        <taxon>Streptosporangiales</taxon>
        <taxon>Nocardiopsidaceae</taxon>
        <taxon>Nocardiopsis</taxon>
    </lineage>
</organism>
<dbReference type="PANTHER" id="PTHR43391:SF86">
    <property type="entry name" value="SHORT-CHAIN DEHYDROGENASE_REDUCTASE FAMILY PROTEIN"/>
    <property type="match status" value="1"/>
</dbReference>
<dbReference type="InterPro" id="IPR002347">
    <property type="entry name" value="SDR_fam"/>
</dbReference>
<name>A0A1M6QD00_9ACTN</name>
<dbReference type="STRING" id="758803.SAMN05421803_1154"/>
<dbReference type="EMBL" id="FQZK01000015">
    <property type="protein sequence ID" value="SHK17947.1"/>
    <property type="molecule type" value="Genomic_DNA"/>
</dbReference>
<dbReference type="Gene3D" id="3.40.50.720">
    <property type="entry name" value="NAD(P)-binding Rossmann-like Domain"/>
    <property type="match status" value="1"/>
</dbReference>
<dbReference type="SUPFAM" id="SSF51735">
    <property type="entry name" value="NAD(P)-binding Rossmann-fold domains"/>
    <property type="match status" value="1"/>
</dbReference>
<proteinExistence type="inferred from homology"/>
<dbReference type="AlphaFoldDB" id="A0A1M6QD00"/>
<accession>A0A1M6QD00</accession>
<dbReference type="Pfam" id="PF00106">
    <property type="entry name" value="adh_short"/>
    <property type="match status" value="1"/>
</dbReference>
<dbReference type="PRINTS" id="PR00081">
    <property type="entry name" value="GDHRDH"/>
</dbReference>
<comment type="similarity">
    <text evidence="1">Belongs to the short-chain dehydrogenases/reductases (SDR) family.</text>
</comment>
<evidence type="ECO:0000256" key="1">
    <source>
        <dbReference type="ARBA" id="ARBA00006484"/>
    </source>
</evidence>
<dbReference type="PANTHER" id="PTHR43391">
    <property type="entry name" value="RETINOL DEHYDROGENASE-RELATED"/>
    <property type="match status" value="1"/>
</dbReference>
<keyword evidence="4" id="KW-1185">Reference proteome</keyword>
<dbReference type="InterPro" id="IPR036291">
    <property type="entry name" value="NAD(P)-bd_dom_sf"/>
</dbReference>
<sequence length="246" mass="25792">MGEAVVLVTGGSRGVGAEVAGLLAERGDVGTVVVNHRDGNKAWMARAVAARVEAAGRRALVLRADLTDPDETRGMLADLEESAGRLDGLVLNASGGLERWADEGYAMRINADSPVRLVDAALPLMRPGGRIAFVTSHWAHFERYESPVYAPVARSKQAGEAALRARSARLAARGVALTVVSGDVIADSPIALMLDRLNPGWLAARRDRVGPLPDTRAFAGAIADAAVPDGRGARPPATVYVGSTRM</sequence>
<dbReference type="NCBIfam" id="NF005868">
    <property type="entry name" value="PRK07806.1"/>
    <property type="match status" value="1"/>
</dbReference>
<evidence type="ECO:0000313" key="3">
    <source>
        <dbReference type="EMBL" id="SHK17947.1"/>
    </source>
</evidence>
<evidence type="ECO:0000256" key="2">
    <source>
        <dbReference type="ARBA" id="ARBA00023002"/>
    </source>
</evidence>